<proteinExistence type="predicted"/>
<accession>A0A512TNX4</accession>
<dbReference type="AlphaFoldDB" id="A0A512TNX4"/>
<organism evidence="1 2">
    <name type="scientific">Clostridium butyricum</name>
    <dbReference type="NCBI Taxonomy" id="1492"/>
    <lineage>
        <taxon>Bacteria</taxon>
        <taxon>Bacillati</taxon>
        <taxon>Bacillota</taxon>
        <taxon>Clostridia</taxon>
        <taxon>Eubacteriales</taxon>
        <taxon>Clostridiaceae</taxon>
        <taxon>Clostridium</taxon>
    </lineage>
</organism>
<evidence type="ECO:0000313" key="2">
    <source>
        <dbReference type="Proteomes" id="UP000321089"/>
    </source>
</evidence>
<dbReference type="Proteomes" id="UP000321089">
    <property type="component" value="Unassembled WGS sequence"/>
</dbReference>
<dbReference type="EMBL" id="BKBC01000036">
    <property type="protein sequence ID" value="GEQ21964.1"/>
    <property type="molecule type" value="Genomic_DNA"/>
</dbReference>
<comment type="caution">
    <text evidence="1">The sequence shown here is derived from an EMBL/GenBank/DDBJ whole genome shotgun (WGS) entry which is preliminary data.</text>
</comment>
<protein>
    <submittedName>
        <fullName evidence="1">Uncharacterized protein</fullName>
    </submittedName>
</protein>
<sequence>MIMIETLTDLKLNNNLKGGKISEKVFKVFLNWNCYVIIYIKNNKNTKKNT</sequence>
<reference evidence="1 2" key="1">
    <citation type="submission" date="2019-07" db="EMBL/GenBank/DDBJ databases">
        <title>Whole genome shotgun sequence of Clostridium butyricum NBRC 3858.</title>
        <authorList>
            <person name="Hosoyama A."/>
            <person name="Uohara A."/>
            <person name="Ohji S."/>
            <person name="Ichikawa N."/>
        </authorList>
    </citation>
    <scope>NUCLEOTIDE SEQUENCE [LARGE SCALE GENOMIC DNA]</scope>
    <source>
        <strain evidence="1 2">NBRC 3858</strain>
    </source>
</reference>
<name>A0A512TNX4_CLOBU</name>
<gene>
    <name evidence="1" type="ORF">CBU02nite_24700</name>
</gene>
<evidence type="ECO:0000313" key="1">
    <source>
        <dbReference type="EMBL" id="GEQ21964.1"/>
    </source>
</evidence>